<dbReference type="HOGENOM" id="CLU_2016054_0_0_1"/>
<proteinExistence type="predicted"/>
<evidence type="ECO:0000313" key="1">
    <source>
        <dbReference type="EMBL" id="EPS34405.1"/>
    </source>
</evidence>
<protein>
    <submittedName>
        <fullName evidence="1">Uncharacterized protein</fullName>
    </submittedName>
</protein>
<accession>S7ZUM4</accession>
<reference evidence="1 2" key="1">
    <citation type="journal article" date="2013" name="PLoS ONE">
        <title>Genomic and secretomic analyses reveal unique features of the lignocellulolytic enzyme system of Penicillium decumbens.</title>
        <authorList>
            <person name="Liu G."/>
            <person name="Zhang L."/>
            <person name="Wei X."/>
            <person name="Zou G."/>
            <person name="Qin Y."/>
            <person name="Ma L."/>
            <person name="Li J."/>
            <person name="Zheng H."/>
            <person name="Wang S."/>
            <person name="Wang C."/>
            <person name="Xun L."/>
            <person name="Zhao G.-P."/>
            <person name="Zhou Z."/>
            <person name="Qu Y."/>
        </authorList>
    </citation>
    <scope>NUCLEOTIDE SEQUENCE [LARGE SCALE GENOMIC DNA]</scope>
    <source>
        <strain evidence="2">114-2 / CGMCC 5302</strain>
    </source>
</reference>
<dbReference type="Proteomes" id="UP000019376">
    <property type="component" value="Unassembled WGS sequence"/>
</dbReference>
<organism evidence="1 2">
    <name type="scientific">Penicillium oxalicum (strain 114-2 / CGMCC 5302)</name>
    <name type="common">Penicillium decumbens</name>
    <dbReference type="NCBI Taxonomy" id="933388"/>
    <lineage>
        <taxon>Eukaryota</taxon>
        <taxon>Fungi</taxon>
        <taxon>Dikarya</taxon>
        <taxon>Ascomycota</taxon>
        <taxon>Pezizomycotina</taxon>
        <taxon>Eurotiomycetes</taxon>
        <taxon>Eurotiomycetidae</taxon>
        <taxon>Eurotiales</taxon>
        <taxon>Aspergillaceae</taxon>
        <taxon>Penicillium</taxon>
    </lineage>
</organism>
<evidence type="ECO:0000313" key="2">
    <source>
        <dbReference type="Proteomes" id="UP000019376"/>
    </source>
</evidence>
<sequence>MNLKIKFMDLEALRGTSTTIIQSSNVPSRGSEEILAILSIQMGCSFLQGLHDERFCIKHKRKSNDVFFLAALNLMDGFGSAGRLGPITPEGARCPKPHAFVPNAHAHQDRPAGGKSIWQQHFI</sequence>
<dbReference type="EMBL" id="KB644415">
    <property type="protein sequence ID" value="EPS34405.1"/>
    <property type="molecule type" value="Genomic_DNA"/>
</dbReference>
<keyword evidence="2" id="KW-1185">Reference proteome</keyword>
<gene>
    <name evidence="1" type="ORF">PDE_09369</name>
</gene>
<dbReference type="AlphaFoldDB" id="S7ZUM4"/>
<name>S7ZUM4_PENO1</name>